<name>A0ABX7M737_9RHOO</name>
<organism evidence="1 2">
    <name type="scientific">Niveibacterium microcysteis</name>
    <dbReference type="NCBI Taxonomy" id="2811415"/>
    <lineage>
        <taxon>Bacteria</taxon>
        <taxon>Pseudomonadati</taxon>
        <taxon>Pseudomonadota</taxon>
        <taxon>Betaproteobacteria</taxon>
        <taxon>Rhodocyclales</taxon>
        <taxon>Rhodocyclaceae</taxon>
        <taxon>Niveibacterium</taxon>
    </lineage>
</organism>
<evidence type="ECO:0000313" key="1">
    <source>
        <dbReference type="EMBL" id="QSI77565.1"/>
    </source>
</evidence>
<dbReference type="Proteomes" id="UP000663570">
    <property type="component" value="Chromosome"/>
</dbReference>
<dbReference type="EMBL" id="CP071060">
    <property type="protein sequence ID" value="QSI77565.1"/>
    <property type="molecule type" value="Genomic_DNA"/>
</dbReference>
<proteinExistence type="predicted"/>
<accession>A0ABX7M737</accession>
<dbReference type="RefSeq" id="WP_206254980.1">
    <property type="nucleotide sequence ID" value="NZ_CP071060.1"/>
</dbReference>
<sequence length="60" mass="6678">MTPHAVDCPVRAPAPDDQLDEIWCATQWGDPSLCPPGCELAERLCERDIGEFDLPPEAWI</sequence>
<gene>
    <name evidence="1" type="ORF">JY500_02595</name>
</gene>
<evidence type="ECO:0000313" key="2">
    <source>
        <dbReference type="Proteomes" id="UP000663570"/>
    </source>
</evidence>
<protein>
    <submittedName>
        <fullName evidence="1">Uncharacterized protein</fullName>
    </submittedName>
</protein>
<keyword evidence="2" id="KW-1185">Reference proteome</keyword>
<reference evidence="1 2" key="1">
    <citation type="submission" date="2021-02" db="EMBL/GenBank/DDBJ databases">
        <title>Niveibacterium changnyeongensis HC41.</title>
        <authorList>
            <person name="Kang M."/>
        </authorList>
    </citation>
    <scope>NUCLEOTIDE SEQUENCE [LARGE SCALE GENOMIC DNA]</scope>
    <source>
        <strain evidence="1 2">HC41</strain>
    </source>
</reference>